<comment type="similarity">
    <text evidence="3">Belongs to the mannose-6-phosphate isomerase type 1 family.</text>
</comment>
<keyword evidence="7 9" id="KW-0413">Isomerase</keyword>
<dbReference type="PANTHER" id="PTHR10309:SF0">
    <property type="entry name" value="MANNOSE-6-PHOSPHATE ISOMERASE"/>
    <property type="match status" value="1"/>
</dbReference>
<comment type="catalytic activity">
    <reaction evidence="1">
        <text>D-mannose 6-phosphate = D-fructose 6-phosphate</text>
        <dbReference type="Rhea" id="RHEA:12356"/>
        <dbReference type="ChEBI" id="CHEBI:58735"/>
        <dbReference type="ChEBI" id="CHEBI:61527"/>
        <dbReference type="EC" id="5.3.1.8"/>
    </reaction>
</comment>
<evidence type="ECO:0000256" key="6">
    <source>
        <dbReference type="ARBA" id="ARBA00022833"/>
    </source>
</evidence>
<dbReference type="InterPro" id="IPR001250">
    <property type="entry name" value="Man6P_Isoase-1"/>
</dbReference>
<evidence type="ECO:0000256" key="4">
    <source>
        <dbReference type="ARBA" id="ARBA00011956"/>
    </source>
</evidence>
<organism evidence="9 10">
    <name type="scientific">Salinactinospora qingdaonensis</name>
    <dbReference type="NCBI Taxonomy" id="702744"/>
    <lineage>
        <taxon>Bacteria</taxon>
        <taxon>Bacillati</taxon>
        <taxon>Actinomycetota</taxon>
        <taxon>Actinomycetes</taxon>
        <taxon>Streptosporangiales</taxon>
        <taxon>Nocardiopsidaceae</taxon>
        <taxon>Salinactinospora</taxon>
    </lineage>
</organism>
<keyword evidence="6" id="KW-0862">Zinc</keyword>
<dbReference type="NCBIfam" id="TIGR00218">
    <property type="entry name" value="manA"/>
    <property type="match status" value="1"/>
</dbReference>
<dbReference type="RefSeq" id="WP_344972655.1">
    <property type="nucleotide sequence ID" value="NZ_BAABDD010000015.1"/>
</dbReference>
<feature type="domain" description="Phosphomannose isomerase type I catalytic" evidence="8">
    <location>
        <begin position="1"/>
        <end position="149"/>
    </location>
</feature>
<dbReference type="InterPro" id="IPR046457">
    <property type="entry name" value="PMI_typeI_cat"/>
</dbReference>
<dbReference type="Gene3D" id="2.60.120.10">
    <property type="entry name" value="Jelly Rolls"/>
    <property type="match status" value="2"/>
</dbReference>
<dbReference type="Proteomes" id="UP001500908">
    <property type="component" value="Unassembled WGS sequence"/>
</dbReference>
<dbReference type="EC" id="5.3.1.8" evidence="4"/>
<evidence type="ECO:0000256" key="3">
    <source>
        <dbReference type="ARBA" id="ARBA00010772"/>
    </source>
</evidence>
<evidence type="ECO:0000256" key="5">
    <source>
        <dbReference type="ARBA" id="ARBA00022723"/>
    </source>
</evidence>
<dbReference type="PROSITE" id="PS00966">
    <property type="entry name" value="PMI_I_2"/>
    <property type="match status" value="1"/>
</dbReference>
<dbReference type="InterPro" id="IPR016305">
    <property type="entry name" value="Mannose-6-P_Isomerase"/>
</dbReference>
<gene>
    <name evidence="9" type="primary">manA</name>
    <name evidence="9" type="ORF">GCM10022402_32340</name>
</gene>
<dbReference type="Gene3D" id="1.10.441.10">
    <property type="entry name" value="Phosphomannose Isomerase, domain 2"/>
    <property type="match status" value="1"/>
</dbReference>
<proteinExistence type="inferred from homology"/>
<evidence type="ECO:0000259" key="8">
    <source>
        <dbReference type="Pfam" id="PF20511"/>
    </source>
</evidence>
<evidence type="ECO:0000256" key="2">
    <source>
        <dbReference type="ARBA" id="ARBA00001947"/>
    </source>
</evidence>
<dbReference type="PRINTS" id="PR00714">
    <property type="entry name" value="MAN6PISMRASE"/>
</dbReference>
<keyword evidence="5" id="KW-0479">Metal-binding</keyword>
<sequence>MWRLANQVRSYAWGSTTAIPRLLGVEPTGQPQAELWLGAHGSAPSHIVTATGSVALDTAIAECPQEMLGEEVALRFGKRLPFLLKLLAAQEPLSLQAHPSSERAQRGYAAENAAGIALDAPHRNYKDPFHKPELVLALEDFQALCGFRPPAHALAELEGLTSDLAVALRTDLAAPTAEAALRAAMTRLLTLPREHRADAVAALVSELARRTEHCGHSGNVTVALDLAQRYPGDPGAVAALLLNHLTLAPGEALFLPAGNVHAYLSGTAVEVMACSDNVLRAGLTPKHVDAEELLDVVDFAVLPIPYVHAQHETAPGRLDYRPDIADFALSVISPDSTSVPEHSACRLPEGPVIVLALEGAVRLSDATGTTGLTLERGESAFVPASHGRIEVDGQGRVITAAVGQVGAAQM</sequence>
<dbReference type="PIRSF" id="PIRSF001480">
    <property type="entry name" value="Mannose-6-phosphate_isomerase"/>
    <property type="match status" value="1"/>
</dbReference>
<dbReference type="Pfam" id="PF20511">
    <property type="entry name" value="PMI_typeI_cat"/>
    <property type="match status" value="1"/>
</dbReference>
<keyword evidence="10" id="KW-1185">Reference proteome</keyword>
<dbReference type="InterPro" id="IPR011051">
    <property type="entry name" value="RmlC_Cupin_sf"/>
</dbReference>
<dbReference type="SUPFAM" id="SSF51182">
    <property type="entry name" value="RmlC-like cupins"/>
    <property type="match status" value="1"/>
</dbReference>
<dbReference type="CDD" id="cd07011">
    <property type="entry name" value="cupin_PMI_type_I_N"/>
    <property type="match status" value="1"/>
</dbReference>
<comment type="caution">
    <text evidence="9">The sequence shown here is derived from an EMBL/GenBank/DDBJ whole genome shotgun (WGS) entry which is preliminary data.</text>
</comment>
<dbReference type="EMBL" id="BAABDD010000015">
    <property type="protein sequence ID" value="GAA3750717.1"/>
    <property type="molecule type" value="Genomic_DNA"/>
</dbReference>
<dbReference type="PANTHER" id="PTHR10309">
    <property type="entry name" value="MANNOSE-6-PHOSPHATE ISOMERASE"/>
    <property type="match status" value="1"/>
</dbReference>
<dbReference type="GO" id="GO:0016853">
    <property type="term" value="F:isomerase activity"/>
    <property type="evidence" value="ECO:0007669"/>
    <property type="project" value="UniProtKB-KW"/>
</dbReference>
<dbReference type="InterPro" id="IPR018050">
    <property type="entry name" value="Pmannose_isomerase-type1_CS"/>
</dbReference>
<comment type="cofactor">
    <cofactor evidence="2">
        <name>Zn(2+)</name>
        <dbReference type="ChEBI" id="CHEBI:29105"/>
    </cofactor>
</comment>
<evidence type="ECO:0000256" key="1">
    <source>
        <dbReference type="ARBA" id="ARBA00000757"/>
    </source>
</evidence>
<dbReference type="InterPro" id="IPR014710">
    <property type="entry name" value="RmlC-like_jellyroll"/>
</dbReference>
<evidence type="ECO:0000313" key="10">
    <source>
        <dbReference type="Proteomes" id="UP001500908"/>
    </source>
</evidence>
<evidence type="ECO:0000313" key="9">
    <source>
        <dbReference type="EMBL" id="GAA3750717.1"/>
    </source>
</evidence>
<evidence type="ECO:0000256" key="7">
    <source>
        <dbReference type="ARBA" id="ARBA00023235"/>
    </source>
</evidence>
<accession>A0ABP7FY09</accession>
<protein>
    <recommendedName>
        <fullName evidence="4">mannose-6-phosphate isomerase</fullName>
        <ecNumber evidence="4">5.3.1.8</ecNumber>
    </recommendedName>
</protein>
<reference evidence="10" key="1">
    <citation type="journal article" date="2019" name="Int. J. Syst. Evol. Microbiol.">
        <title>The Global Catalogue of Microorganisms (GCM) 10K type strain sequencing project: providing services to taxonomists for standard genome sequencing and annotation.</title>
        <authorList>
            <consortium name="The Broad Institute Genomics Platform"/>
            <consortium name="The Broad Institute Genome Sequencing Center for Infectious Disease"/>
            <person name="Wu L."/>
            <person name="Ma J."/>
        </authorList>
    </citation>
    <scope>NUCLEOTIDE SEQUENCE [LARGE SCALE GENOMIC DNA]</scope>
    <source>
        <strain evidence="10">JCM 17137</strain>
    </source>
</reference>
<name>A0ABP7FY09_9ACTN</name>